<organism evidence="4 5">
    <name type="scientific">Billgrantia ethanolica</name>
    <dbReference type="NCBI Taxonomy" id="2733486"/>
    <lineage>
        <taxon>Bacteria</taxon>
        <taxon>Pseudomonadati</taxon>
        <taxon>Pseudomonadota</taxon>
        <taxon>Gammaproteobacteria</taxon>
        <taxon>Oceanospirillales</taxon>
        <taxon>Halomonadaceae</taxon>
        <taxon>Billgrantia</taxon>
    </lineage>
</organism>
<keyword evidence="5" id="KW-1185">Reference proteome</keyword>
<dbReference type="Pfam" id="PF01926">
    <property type="entry name" value="MMR_HSR1"/>
    <property type="match status" value="1"/>
</dbReference>
<evidence type="ECO:0000256" key="2">
    <source>
        <dbReference type="SAM" id="Phobius"/>
    </source>
</evidence>
<keyword evidence="2" id="KW-0472">Membrane</keyword>
<evidence type="ECO:0000313" key="4">
    <source>
        <dbReference type="EMBL" id="MCE8004422.1"/>
    </source>
</evidence>
<feature type="transmembrane region" description="Helical" evidence="2">
    <location>
        <begin position="443"/>
        <end position="463"/>
    </location>
</feature>
<evidence type="ECO:0000313" key="5">
    <source>
        <dbReference type="Proteomes" id="UP001320168"/>
    </source>
</evidence>
<gene>
    <name evidence="4" type="ORF">HOP53_16460</name>
</gene>
<keyword evidence="2" id="KW-0812">Transmembrane</keyword>
<keyword evidence="2" id="KW-1133">Transmembrane helix</keyword>
<feature type="coiled-coil region" evidence="1">
    <location>
        <begin position="470"/>
        <end position="498"/>
    </location>
</feature>
<name>A0ABS9A6F6_9GAMM</name>
<dbReference type="Gene3D" id="3.40.50.300">
    <property type="entry name" value="P-loop containing nucleotide triphosphate hydrolases"/>
    <property type="match status" value="1"/>
</dbReference>
<proteinExistence type="predicted"/>
<dbReference type="CDD" id="cd00882">
    <property type="entry name" value="Ras_like_GTPase"/>
    <property type="match status" value="1"/>
</dbReference>
<dbReference type="InterPro" id="IPR027417">
    <property type="entry name" value="P-loop_NTPase"/>
</dbReference>
<evidence type="ECO:0000256" key="1">
    <source>
        <dbReference type="SAM" id="Coils"/>
    </source>
</evidence>
<dbReference type="SUPFAM" id="SSF52540">
    <property type="entry name" value="P-loop containing nucleoside triphosphate hydrolases"/>
    <property type="match status" value="1"/>
</dbReference>
<dbReference type="EMBL" id="JABFTX010000003">
    <property type="protein sequence ID" value="MCE8004422.1"/>
    <property type="molecule type" value="Genomic_DNA"/>
</dbReference>
<dbReference type="InterPro" id="IPR006073">
    <property type="entry name" value="GTP-bd"/>
</dbReference>
<feature type="transmembrane region" description="Helical" evidence="2">
    <location>
        <begin position="416"/>
        <end position="437"/>
    </location>
</feature>
<sequence length="551" mass="62720">MNQTTATTGVQRGGLSKALSSSLPSLLKMQRKLRTRELSDYCVDGIIIGTGKADFTQNNVVYRLNYNNKEFQLIDVPGIEGNESRYEAMVQEAIAKAHLVFYINGTNKKPETETGRKIKQYLNRDAVVHVICNVRGKADSYEFDEDRVSLEQTHRDAIVTLEQTQNVLGNILEPELLQGLHLVQGLIGFCSMAFTDNMSTTINPERRDLIKAQLAYLKDFKNKEEMRRFSRIREIEEIIHDQCSNFDRNIILSNKRKVTRLLEETLEILKQQLIAHEKVAKNIRKETSGCAKEIDSAFSNFATSFSRKRGNLINGFFEELHEVAHNSIETHFSDKNLIEKSIQEHAEKLQKKVKFNFMQMQKSELATLSENIDRSVKRLQENVKRVKFEHELNTASMDSTKWKGDMDSVNFSINELGGMFLGIGGYALSGLAIGSVFPGVGNAIGVAVGVAVGVVSNLLKYFFSGRGKKIREAQKKVAQTIEKQRELLKDETIDAERKFLENIRIDIKKKIVNELYHENKKMEDVEIVLKEKIITLSELKYRMEENPDGAV</sequence>
<dbReference type="Proteomes" id="UP001320168">
    <property type="component" value="Unassembled WGS sequence"/>
</dbReference>
<feature type="domain" description="G" evidence="3">
    <location>
        <begin position="53"/>
        <end position="124"/>
    </location>
</feature>
<evidence type="ECO:0000259" key="3">
    <source>
        <dbReference type="Pfam" id="PF01926"/>
    </source>
</evidence>
<comment type="caution">
    <text evidence="4">The sequence shown here is derived from an EMBL/GenBank/DDBJ whole genome shotgun (WGS) entry which is preliminary data.</text>
</comment>
<dbReference type="RefSeq" id="WP_234271028.1">
    <property type="nucleotide sequence ID" value="NZ_JABFTX010000003.1"/>
</dbReference>
<accession>A0ABS9A6F6</accession>
<protein>
    <recommendedName>
        <fullName evidence="3">G domain-containing protein</fullName>
    </recommendedName>
</protein>
<reference evidence="4 5" key="1">
    <citation type="journal article" date="2021" name="Front. Microbiol.">
        <title>Aerobic Denitrification and Heterotrophic Sulfur Oxidation in the Genus Halomonas Revealed by Six Novel Species Characterizations and Genome-Based Analysis.</title>
        <authorList>
            <person name="Wang L."/>
            <person name="Shao Z."/>
        </authorList>
    </citation>
    <scope>NUCLEOTIDE SEQUENCE [LARGE SCALE GENOMIC DNA]</scope>
    <source>
        <strain evidence="4 5">MCCC 1A11081</strain>
    </source>
</reference>
<keyword evidence="1" id="KW-0175">Coiled coil</keyword>